<dbReference type="AlphaFoldDB" id="A0A1B0GGV2"/>
<protein>
    <submittedName>
        <fullName evidence="2">Uncharacterized protein</fullName>
    </submittedName>
</protein>
<evidence type="ECO:0000256" key="1">
    <source>
        <dbReference type="SAM" id="MobiDB-lite"/>
    </source>
</evidence>
<feature type="compositionally biased region" description="Low complexity" evidence="1">
    <location>
        <begin position="83"/>
        <end position="93"/>
    </location>
</feature>
<evidence type="ECO:0000313" key="3">
    <source>
        <dbReference type="Proteomes" id="UP000092461"/>
    </source>
</evidence>
<name>A0A1B0GGV2_LUTLO</name>
<feature type="compositionally biased region" description="Basic residues" evidence="1">
    <location>
        <begin position="104"/>
        <end position="117"/>
    </location>
</feature>
<proteinExistence type="predicted"/>
<sequence length="129" mass="13133">MGSPECTQRSCLVDVFVSIWVSTVVATIARVGKAAGIWGTIGAIGVGGAIDASIGVASVSGVGEWGTVAVGAHDSGGGGIGGDNTSTTGSSNGQKASEHELHGTKRKVKNKKFRTLYHTKEQKPSYSNE</sequence>
<dbReference type="EMBL" id="AJWK01000761">
    <property type="status" value="NOT_ANNOTATED_CDS"/>
    <property type="molecule type" value="Genomic_DNA"/>
</dbReference>
<dbReference type="EnsemblMetazoa" id="LLOJ000224-RA">
    <property type="protein sequence ID" value="LLOJ000224-PA"/>
    <property type="gene ID" value="LLOJ000224"/>
</dbReference>
<reference evidence="2" key="1">
    <citation type="submission" date="2020-05" db="UniProtKB">
        <authorList>
            <consortium name="EnsemblMetazoa"/>
        </authorList>
    </citation>
    <scope>IDENTIFICATION</scope>
    <source>
        <strain evidence="2">Jacobina</strain>
    </source>
</reference>
<organism evidence="2 3">
    <name type="scientific">Lutzomyia longipalpis</name>
    <name type="common">Sand fly</name>
    <dbReference type="NCBI Taxonomy" id="7200"/>
    <lineage>
        <taxon>Eukaryota</taxon>
        <taxon>Metazoa</taxon>
        <taxon>Ecdysozoa</taxon>
        <taxon>Arthropoda</taxon>
        <taxon>Hexapoda</taxon>
        <taxon>Insecta</taxon>
        <taxon>Pterygota</taxon>
        <taxon>Neoptera</taxon>
        <taxon>Endopterygota</taxon>
        <taxon>Diptera</taxon>
        <taxon>Nematocera</taxon>
        <taxon>Psychodoidea</taxon>
        <taxon>Psychodidae</taxon>
        <taxon>Lutzomyia</taxon>
        <taxon>Lutzomyia</taxon>
    </lineage>
</organism>
<dbReference type="VEuPathDB" id="VectorBase:LLOJ000224"/>
<evidence type="ECO:0000313" key="2">
    <source>
        <dbReference type="EnsemblMetazoa" id="LLOJ000224-PA"/>
    </source>
</evidence>
<accession>A0A1B0GGV2</accession>
<dbReference type="Proteomes" id="UP000092461">
    <property type="component" value="Unassembled WGS sequence"/>
</dbReference>
<feature type="region of interest" description="Disordered" evidence="1">
    <location>
        <begin position="73"/>
        <end position="129"/>
    </location>
</feature>
<keyword evidence="3" id="KW-1185">Reference proteome</keyword>